<protein>
    <submittedName>
        <fullName evidence="1">Toxin-antitoxin system protein</fullName>
    </submittedName>
</protein>
<dbReference type="Pfam" id="PF19537">
    <property type="entry name" value="DUF6061"/>
    <property type="match status" value="1"/>
</dbReference>
<organism evidence="1 2">
    <name type="scientific">Simiaoa sunii</name>
    <dbReference type="NCBI Taxonomy" id="2763672"/>
    <lineage>
        <taxon>Bacteria</taxon>
        <taxon>Bacillati</taxon>
        <taxon>Bacillota</taxon>
        <taxon>Clostridia</taxon>
        <taxon>Lachnospirales</taxon>
        <taxon>Lachnospiraceae</taxon>
        <taxon>Simiaoa</taxon>
    </lineage>
</organism>
<dbReference type="Proteomes" id="UP000515981">
    <property type="component" value="Chromosome"/>
</dbReference>
<dbReference type="EMBL" id="CP060633">
    <property type="protein sequence ID" value="QNM04048.1"/>
    <property type="molecule type" value="Genomic_DNA"/>
</dbReference>
<accession>A0A7G9FZR6</accession>
<reference evidence="1 2" key="1">
    <citation type="submission" date="2020-08" db="EMBL/GenBank/DDBJ databases">
        <authorList>
            <person name="Liu C."/>
            <person name="Sun Q."/>
        </authorList>
    </citation>
    <scope>NUCLEOTIDE SEQUENCE [LARGE SCALE GENOMIC DNA]</scope>
    <source>
        <strain evidence="1 2">NSJ-8</strain>
    </source>
</reference>
<dbReference type="KEGG" id="ssun:H9Q77_01135"/>
<name>A0A7G9FZR6_9FIRM</name>
<proteinExistence type="predicted"/>
<gene>
    <name evidence="1" type="ORF">H9Q77_01135</name>
</gene>
<dbReference type="AlphaFoldDB" id="A0A7G9FZR6"/>
<keyword evidence="2" id="KW-1185">Reference proteome</keyword>
<sequence length="79" mass="8934">MRFIHATYNMLHNSIDVTTFDGYVLRIDCGKAEEGLKTTPCSECTLNALAIDNPLEYATLYLEGGMQTWIDAEDSLELW</sequence>
<evidence type="ECO:0000313" key="2">
    <source>
        <dbReference type="Proteomes" id="UP000515981"/>
    </source>
</evidence>
<dbReference type="InterPro" id="IPR045705">
    <property type="entry name" value="DUF6061"/>
</dbReference>
<dbReference type="RefSeq" id="WP_148448634.1">
    <property type="nucleotide sequence ID" value="NZ_CP060633.1"/>
</dbReference>
<evidence type="ECO:0000313" key="1">
    <source>
        <dbReference type="EMBL" id="QNM04048.1"/>
    </source>
</evidence>